<dbReference type="AlphaFoldDB" id="A0A0F9A898"/>
<evidence type="ECO:0000313" key="2">
    <source>
        <dbReference type="EMBL" id="KKK68461.1"/>
    </source>
</evidence>
<name>A0A0F9A898_9ZZZZ</name>
<feature type="region of interest" description="Disordered" evidence="1">
    <location>
        <begin position="20"/>
        <end position="53"/>
    </location>
</feature>
<sequence length="377" mass="41003">DRIRTDEFSRRRNVLKRQFPDMFDPFEDGEEGGGVSGGQDISPDTPRFRFEGGKLVPIEGAALGGGEELLETDESSSAANSSFPRLTGEVVGKTKEGRPVLLDEQGDLSTERTITEKVGGKWTNLPTIFSGKEVSSQEAIEIIESNKGVDPDTGKKLKTFKTLEQAEEAAVKRSESLDEDLRREGLLSEQEQSEKEETKEEGGPLENLLGPLFPSGLLSGKFKGLDDINSAILKGVDNTIETVSRTIGLQEFGNWLERMVGGSKTDADQAATLPTEKTFRALVVASSFLQWVRGGPFEDFAALDIEEPNLRDLSQPQLEVVRKEINDWLSKDVDSSVLEKRLRGTIGGVLTEASLDGILRTSVAARKMLTAVGGVSG</sequence>
<feature type="region of interest" description="Disordered" evidence="1">
    <location>
        <begin position="171"/>
        <end position="206"/>
    </location>
</feature>
<dbReference type="EMBL" id="LAZR01059124">
    <property type="protein sequence ID" value="KKK68461.1"/>
    <property type="molecule type" value="Genomic_DNA"/>
</dbReference>
<accession>A0A0F9A898</accession>
<gene>
    <name evidence="2" type="ORF">LCGC14_2943820</name>
</gene>
<proteinExistence type="predicted"/>
<comment type="caution">
    <text evidence="2">The sequence shown here is derived from an EMBL/GenBank/DDBJ whole genome shotgun (WGS) entry which is preliminary data.</text>
</comment>
<feature type="non-terminal residue" evidence="2">
    <location>
        <position position="377"/>
    </location>
</feature>
<evidence type="ECO:0000256" key="1">
    <source>
        <dbReference type="SAM" id="MobiDB-lite"/>
    </source>
</evidence>
<protein>
    <submittedName>
        <fullName evidence="2">Uncharacterized protein</fullName>
    </submittedName>
</protein>
<feature type="region of interest" description="Disordered" evidence="1">
    <location>
        <begin position="65"/>
        <end position="108"/>
    </location>
</feature>
<feature type="non-terminal residue" evidence="2">
    <location>
        <position position="1"/>
    </location>
</feature>
<feature type="compositionally biased region" description="Basic and acidic residues" evidence="1">
    <location>
        <begin position="171"/>
        <end position="202"/>
    </location>
</feature>
<reference evidence="2" key="1">
    <citation type="journal article" date="2015" name="Nature">
        <title>Complex archaea that bridge the gap between prokaryotes and eukaryotes.</title>
        <authorList>
            <person name="Spang A."/>
            <person name="Saw J.H."/>
            <person name="Jorgensen S.L."/>
            <person name="Zaremba-Niedzwiedzka K."/>
            <person name="Martijn J."/>
            <person name="Lind A.E."/>
            <person name="van Eijk R."/>
            <person name="Schleper C."/>
            <person name="Guy L."/>
            <person name="Ettema T.J."/>
        </authorList>
    </citation>
    <scope>NUCLEOTIDE SEQUENCE</scope>
</reference>
<organism evidence="2">
    <name type="scientific">marine sediment metagenome</name>
    <dbReference type="NCBI Taxonomy" id="412755"/>
    <lineage>
        <taxon>unclassified sequences</taxon>
        <taxon>metagenomes</taxon>
        <taxon>ecological metagenomes</taxon>
    </lineage>
</organism>